<dbReference type="RefSeq" id="WP_115460404.1">
    <property type="nucleotide sequence ID" value="NZ_QRAP01000016.1"/>
</dbReference>
<dbReference type="GO" id="GO:0046872">
    <property type="term" value="F:metal ion binding"/>
    <property type="evidence" value="ECO:0007669"/>
    <property type="project" value="UniProtKB-KW"/>
</dbReference>
<evidence type="ECO:0000256" key="4">
    <source>
        <dbReference type="ARBA" id="ARBA00022917"/>
    </source>
</evidence>
<sequence>MAVLQVLHFPDERLRTKAQPVAEVTPEIQQIVDDMFDTMYAEEGIGLAATQVDVHQRIIVIDVSETRDQRLVLINPELLESDGETGIEEGCLSVPEHRALVPRAERVKVRALDREGKTFELEADDLLAICIQHEMDHLIGKLFVDYLSPLKRQRIRQKLEKLYKQQERDSRQPAR</sequence>
<feature type="binding site" evidence="6">
    <location>
        <position position="91"/>
    </location>
    <ligand>
        <name>Fe cation</name>
        <dbReference type="ChEBI" id="CHEBI:24875"/>
    </ligand>
</feature>
<dbReference type="Proteomes" id="UP000254848">
    <property type="component" value="Unassembled WGS sequence"/>
</dbReference>
<dbReference type="AlphaFoldDB" id="A0A370Q5U0"/>
<evidence type="ECO:0000256" key="2">
    <source>
        <dbReference type="ARBA" id="ARBA00022723"/>
    </source>
</evidence>
<gene>
    <name evidence="6" type="primary">def</name>
    <name evidence="7" type="ORF">C8D90_1168</name>
</gene>
<dbReference type="InterPro" id="IPR023635">
    <property type="entry name" value="Peptide_deformylase"/>
</dbReference>
<keyword evidence="5 6" id="KW-0408">Iron</keyword>
<dbReference type="FunFam" id="3.90.45.10:FF:000001">
    <property type="entry name" value="Peptide deformylase"/>
    <property type="match status" value="1"/>
</dbReference>
<dbReference type="OrthoDB" id="9804313at2"/>
<dbReference type="PANTHER" id="PTHR10458:SF21">
    <property type="entry name" value="PEPTIDE DEFORMYLASE"/>
    <property type="match status" value="1"/>
</dbReference>
<dbReference type="EC" id="3.5.1.88" evidence="6"/>
<proteinExistence type="inferred from homology"/>
<dbReference type="CDD" id="cd00487">
    <property type="entry name" value="Pep_deformylase"/>
    <property type="match status" value="1"/>
</dbReference>
<keyword evidence="4 6" id="KW-0648">Protein biosynthesis</keyword>
<evidence type="ECO:0000313" key="8">
    <source>
        <dbReference type="Proteomes" id="UP000254848"/>
    </source>
</evidence>
<evidence type="ECO:0000256" key="6">
    <source>
        <dbReference type="HAMAP-Rule" id="MF_00163"/>
    </source>
</evidence>
<dbReference type="NCBIfam" id="NF001159">
    <property type="entry name" value="PRK00150.1-3"/>
    <property type="match status" value="1"/>
</dbReference>
<protein>
    <recommendedName>
        <fullName evidence="6">Peptide deformylase</fullName>
        <shortName evidence="6">PDF</shortName>
        <ecNumber evidence="6">3.5.1.88</ecNumber>
    </recommendedName>
    <alternativeName>
        <fullName evidence="6">Polypeptide deformylase</fullName>
    </alternativeName>
</protein>
<feature type="active site" evidence="6">
    <location>
        <position position="134"/>
    </location>
</feature>
<comment type="catalytic activity">
    <reaction evidence="6">
        <text>N-terminal N-formyl-L-methionyl-[peptide] + H2O = N-terminal L-methionyl-[peptide] + formate</text>
        <dbReference type="Rhea" id="RHEA:24420"/>
        <dbReference type="Rhea" id="RHEA-COMP:10639"/>
        <dbReference type="Rhea" id="RHEA-COMP:10640"/>
        <dbReference type="ChEBI" id="CHEBI:15377"/>
        <dbReference type="ChEBI" id="CHEBI:15740"/>
        <dbReference type="ChEBI" id="CHEBI:49298"/>
        <dbReference type="ChEBI" id="CHEBI:64731"/>
        <dbReference type="EC" id="3.5.1.88"/>
    </reaction>
</comment>
<dbReference type="NCBIfam" id="TIGR00079">
    <property type="entry name" value="pept_deformyl"/>
    <property type="match status" value="1"/>
</dbReference>
<dbReference type="PANTHER" id="PTHR10458">
    <property type="entry name" value="PEPTIDE DEFORMYLASE"/>
    <property type="match status" value="1"/>
</dbReference>
<comment type="caution">
    <text evidence="7">The sequence shown here is derived from an EMBL/GenBank/DDBJ whole genome shotgun (WGS) entry which is preliminary data.</text>
</comment>
<evidence type="ECO:0000256" key="5">
    <source>
        <dbReference type="ARBA" id="ARBA00023004"/>
    </source>
</evidence>
<dbReference type="GO" id="GO:0042586">
    <property type="term" value="F:peptide deformylase activity"/>
    <property type="evidence" value="ECO:0007669"/>
    <property type="project" value="UniProtKB-UniRule"/>
</dbReference>
<dbReference type="Pfam" id="PF01327">
    <property type="entry name" value="Pep_deformylase"/>
    <property type="match status" value="1"/>
</dbReference>
<evidence type="ECO:0000313" key="7">
    <source>
        <dbReference type="EMBL" id="RDK83737.1"/>
    </source>
</evidence>
<comment type="function">
    <text evidence="6">Removes the formyl group from the N-terminal Met of newly synthesized proteins. Requires at least a dipeptide for an efficient rate of reaction. N-terminal L-methionine is a prerequisite for activity but the enzyme has broad specificity at other positions.</text>
</comment>
<name>A0A370Q5U0_9GAMM</name>
<feature type="binding site" evidence="6">
    <location>
        <position position="137"/>
    </location>
    <ligand>
        <name>Fe cation</name>
        <dbReference type="ChEBI" id="CHEBI:24875"/>
    </ligand>
</feature>
<feature type="binding site" evidence="6">
    <location>
        <position position="133"/>
    </location>
    <ligand>
        <name>Fe cation</name>
        <dbReference type="ChEBI" id="CHEBI:24875"/>
    </ligand>
</feature>
<organism evidence="7 8">
    <name type="scientific">Enterobacillus tribolii</name>
    <dbReference type="NCBI Taxonomy" id="1487935"/>
    <lineage>
        <taxon>Bacteria</taxon>
        <taxon>Pseudomonadati</taxon>
        <taxon>Pseudomonadota</taxon>
        <taxon>Gammaproteobacteria</taxon>
        <taxon>Enterobacterales</taxon>
        <taxon>Hafniaceae</taxon>
        <taxon>Enterobacillus</taxon>
    </lineage>
</organism>
<keyword evidence="2 6" id="KW-0479">Metal-binding</keyword>
<comment type="similarity">
    <text evidence="1 6">Belongs to the polypeptide deformylase family.</text>
</comment>
<dbReference type="HAMAP" id="MF_00163">
    <property type="entry name" value="Pep_deformylase"/>
    <property type="match status" value="1"/>
</dbReference>
<dbReference type="PIRSF" id="PIRSF004749">
    <property type="entry name" value="Pep_def"/>
    <property type="match status" value="1"/>
</dbReference>
<dbReference type="SUPFAM" id="SSF56420">
    <property type="entry name" value="Peptide deformylase"/>
    <property type="match status" value="1"/>
</dbReference>
<evidence type="ECO:0000256" key="3">
    <source>
        <dbReference type="ARBA" id="ARBA00022801"/>
    </source>
</evidence>
<dbReference type="Gene3D" id="3.90.45.10">
    <property type="entry name" value="Peptide deformylase"/>
    <property type="match status" value="1"/>
</dbReference>
<evidence type="ECO:0000256" key="1">
    <source>
        <dbReference type="ARBA" id="ARBA00010759"/>
    </source>
</evidence>
<dbReference type="PRINTS" id="PR01576">
    <property type="entry name" value="PDEFORMYLASE"/>
</dbReference>
<keyword evidence="8" id="KW-1185">Reference proteome</keyword>
<dbReference type="EMBL" id="QRAP01000016">
    <property type="protein sequence ID" value="RDK83737.1"/>
    <property type="molecule type" value="Genomic_DNA"/>
</dbReference>
<dbReference type="InterPro" id="IPR036821">
    <property type="entry name" value="Peptide_deformylase_sf"/>
</dbReference>
<reference evidence="7 8" key="1">
    <citation type="submission" date="2018-07" db="EMBL/GenBank/DDBJ databases">
        <title>Genomic Encyclopedia of Type Strains, Phase IV (KMG-IV): sequencing the most valuable type-strain genomes for metagenomic binning, comparative biology and taxonomic classification.</title>
        <authorList>
            <person name="Goeker M."/>
        </authorList>
    </citation>
    <scope>NUCLEOTIDE SEQUENCE [LARGE SCALE GENOMIC DNA]</scope>
    <source>
        <strain evidence="7 8">DSM 103736</strain>
    </source>
</reference>
<accession>A0A370Q5U0</accession>
<comment type="cofactor">
    <cofactor evidence="6">
        <name>Fe(2+)</name>
        <dbReference type="ChEBI" id="CHEBI:29033"/>
    </cofactor>
    <text evidence="6">Binds 1 Fe(2+) ion.</text>
</comment>
<dbReference type="GO" id="GO:0006412">
    <property type="term" value="P:translation"/>
    <property type="evidence" value="ECO:0007669"/>
    <property type="project" value="UniProtKB-UniRule"/>
</dbReference>
<keyword evidence="3 6" id="KW-0378">Hydrolase</keyword>